<name>A0A1H9IYR3_9RHOB</name>
<proteinExistence type="predicted"/>
<keyword evidence="1" id="KW-0456">Lyase</keyword>
<feature type="domain" description="Fumarylacetoacetase-like C-terminal" evidence="2">
    <location>
        <begin position="92"/>
        <end position="256"/>
    </location>
</feature>
<evidence type="ECO:0000313" key="3">
    <source>
        <dbReference type="EMBL" id="SEQ79724.1"/>
    </source>
</evidence>
<dbReference type="RefSeq" id="WP_090270719.1">
    <property type="nucleotide sequence ID" value="NZ_FOEP01000013.1"/>
</dbReference>
<protein>
    <submittedName>
        <fullName evidence="3">2-keto-4-pentenoate hydratase</fullName>
    </submittedName>
</protein>
<evidence type="ECO:0000313" key="4">
    <source>
        <dbReference type="Proteomes" id="UP000198634"/>
    </source>
</evidence>
<dbReference type="PANTHER" id="PTHR30143">
    <property type="entry name" value="ACID HYDRATASE"/>
    <property type="match status" value="1"/>
</dbReference>
<organism evidence="3 4">
    <name type="scientific">Thalassovita taeanensis</name>
    <dbReference type="NCBI Taxonomy" id="657014"/>
    <lineage>
        <taxon>Bacteria</taxon>
        <taxon>Pseudomonadati</taxon>
        <taxon>Pseudomonadota</taxon>
        <taxon>Alphaproteobacteria</taxon>
        <taxon>Rhodobacterales</taxon>
        <taxon>Roseobacteraceae</taxon>
        <taxon>Thalassovita</taxon>
    </lineage>
</organism>
<dbReference type="GO" id="GO:0005737">
    <property type="term" value="C:cytoplasm"/>
    <property type="evidence" value="ECO:0007669"/>
    <property type="project" value="TreeGrafter"/>
</dbReference>
<reference evidence="3 4" key="1">
    <citation type="submission" date="2016-10" db="EMBL/GenBank/DDBJ databases">
        <authorList>
            <person name="de Groot N.N."/>
        </authorList>
    </citation>
    <scope>NUCLEOTIDE SEQUENCE [LARGE SCALE GENOMIC DNA]</scope>
    <source>
        <strain evidence="3 4">DSM 22007</strain>
    </source>
</reference>
<dbReference type="AlphaFoldDB" id="A0A1H9IYR3"/>
<dbReference type="InterPro" id="IPR050772">
    <property type="entry name" value="Hydratase-Decarb/MhpD_sf"/>
</dbReference>
<evidence type="ECO:0000259" key="2">
    <source>
        <dbReference type="Pfam" id="PF01557"/>
    </source>
</evidence>
<keyword evidence="4" id="KW-1185">Reference proteome</keyword>
<dbReference type="PANTHER" id="PTHR30143:SF0">
    <property type="entry name" value="2-KETO-4-PENTENOATE HYDRATASE"/>
    <property type="match status" value="1"/>
</dbReference>
<dbReference type="Gene3D" id="3.90.850.10">
    <property type="entry name" value="Fumarylacetoacetase-like, C-terminal domain"/>
    <property type="match status" value="1"/>
</dbReference>
<evidence type="ECO:0000256" key="1">
    <source>
        <dbReference type="ARBA" id="ARBA00023239"/>
    </source>
</evidence>
<dbReference type="Proteomes" id="UP000198634">
    <property type="component" value="Unassembled WGS sequence"/>
</dbReference>
<dbReference type="EMBL" id="FOEP01000013">
    <property type="protein sequence ID" value="SEQ79724.1"/>
    <property type="molecule type" value="Genomic_DNA"/>
</dbReference>
<dbReference type="STRING" id="657014.SAMN04488092_11376"/>
<sequence length="262" mass="27877">MPDLFDTAARRLREAYANDTILPLRETLQPTDVEAAYAIQEINTRFWQESGRRIVGRKVGLTSTAVQKQLGVDRPDFGVLFEDMQLSDGGLLARDRVIQPKAEAEVALLLAGDLDKIEATPEDVAAATRGAFVAIEIVDSRIQDWKITFADTVADNGSSAFFVLGKEEHPLDGLDLLNCKMQLTVNGELASSGTGAACLGHPLNAAAWLARTLAARGEPLRAGDLILTGALGPMVALTPGADVTASVEGLGTVNFTFDGENA</sequence>
<gene>
    <name evidence="3" type="ORF">SAMN04488092_11376</name>
</gene>
<dbReference type="InterPro" id="IPR036663">
    <property type="entry name" value="Fumarylacetoacetase_C_sf"/>
</dbReference>
<dbReference type="GO" id="GO:0008684">
    <property type="term" value="F:2-oxopent-4-enoate hydratase activity"/>
    <property type="evidence" value="ECO:0007669"/>
    <property type="project" value="TreeGrafter"/>
</dbReference>
<dbReference type="SUPFAM" id="SSF56529">
    <property type="entry name" value="FAH"/>
    <property type="match status" value="1"/>
</dbReference>
<dbReference type="Pfam" id="PF01557">
    <property type="entry name" value="FAA_hydrolase"/>
    <property type="match status" value="1"/>
</dbReference>
<dbReference type="InterPro" id="IPR011234">
    <property type="entry name" value="Fumarylacetoacetase-like_C"/>
</dbReference>
<accession>A0A1H9IYR3</accession>
<dbReference type="OrthoDB" id="9792137at2"/>